<keyword evidence="1" id="KW-0812">Transmembrane</keyword>
<dbReference type="RefSeq" id="WP_048464568.1">
    <property type="nucleotide sequence ID" value="NZ_JBNTQU010000033.1"/>
</dbReference>
<protein>
    <submittedName>
        <fullName evidence="2">Uncharacterized protein</fullName>
    </submittedName>
</protein>
<dbReference type="EMBL" id="LABX01000109">
    <property type="protein sequence ID" value="KMO34162.1"/>
    <property type="molecule type" value="Genomic_DNA"/>
</dbReference>
<evidence type="ECO:0000256" key="1">
    <source>
        <dbReference type="SAM" id="Phobius"/>
    </source>
</evidence>
<dbReference type="OrthoDB" id="8281686at2"/>
<keyword evidence="1" id="KW-0472">Membrane</keyword>
<organism evidence="2 3">
    <name type="scientific">Methylobacterium aquaticum</name>
    <dbReference type="NCBI Taxonomy" id="270351"/>
    <lineage>
        <taxon>Bacteria</taxon>
        <taxon>Pseudomonadati</taxon>
        <taxon>Pseudomonadota</taxon>
        <taxon>Alphaproteobacteria</taxon>
        <taxon>Hyphomicrobiales</taxon>
        <taxon>Methylobacteriaceae</taxon>
        <taxon>Methylobacterium</taxon>
    </lineage>
</organism>
<evidence type="ECO:0000313" key="3">
    <source>
        <dbReference type="Proteomes" id="UP000035929"/>
    </source>
</evidence>
<comment type="caution">
    <text evidence="2">The sequence shown here is derived from an EMBL/GenBank/DDBJ whole genome shotgun (WGS) entry which is preliminary data.</text>
</comment>
<name>A0A0J6SKK1_9HYPH</name>
<dbReference type="PATRIC" id="fig|270351.6.peg.406"/>
<evidence type="ECO:0000313" key="2">
    <source>
        <dbReference type="EMBL" id="KMO34162.1"/>
    </source>
</evidence>
<sequence>MEHQPLRHIRDIADVGTVPPLEGRTPLEGRRARLERFAEILERDPDRSFITLEEIEFVPRTERAAIRADNSPLAFAYADPVLRANGLADDTFGEARRFFALSTGEAHRLLCSCVNGRTVKAGPTAKRLRRLAARRPGLWLAYGCAAGFVALPGALYLFG</sequence>
<keyword evidence="1" id="KW-1133">Transmembrane helix</keyword>
<proteinExistence type="predicted"/>
<dbReference type="Proteomes" id="UP000035929">
    <property type="component" value="Unassembled WGS sequence"/>
</dbReference>
<gene>
    <name evidence="2" type="ORF">VP06_14970</name>
</gene>
<accession>A0A0J6SKK1</accession>
<dbReference type="AlphaFoldDB" id="A0A0J6SKK1"/>
<feature type="transmembrane region" description="Helical" evidence="1">
    <location>
        <begin position="137"/>
        <end position="158"/>
    </location>
</feature>
<reference evidence="2 3" key="1">
    <citation type="submission" date="2015-03" db="EMBL/GenBank/DDBJ databases">
        <title>Genome sequencing of Methylobacterium aquaticum DSM16371 type strain.</title>
        <authorList>
            <person name="Chaudhry V."/>
            <person name="Patil P.B."/>
        </authorList>
    </citation>
    <scope>NUCLEOTIDE SEQUENCE [LARGE SCALE GENOMIC DNA]</scope>
    <source>
        <strain evidence="2 3">DSM 16371</strain>
    </source>
</reference>